<dbReference type="RefSeq" id="WP_276656289.1">
    <property type="nucleotide sequence ID" value="NZ_SSFD01000012.1"/>
</dbReference>
<evidence type="ECO:0000313" key="2">
    <source>
        <dbReference type="EMBL" id="TXH92290.1"/>
    </source>
</evidence>
<proteinExistence type="predicted"/>
<reference evidence="2 3" key="1">
    <citation type="submission" date="2018-09" db="EMBL/GenBank/DDBJ databases">
        <title>Metagenome Assembled Genomes from an Advanced Water Purification Facility.</title>
        <authorList>
            <person name="Stamps B.W."/>
            <person name="Spear J.R."/>
        </authorList>
    </citation>
    <scope>NUCLEOTIDE SEQUENCE [LARGE SCALE GENOMIC DNA]</scope>
    <source>
        <strain evidence="2">Bin_27_1</strain>
    </source>
</reference>
<accession>A0A5C7T9H6</accession>
<keyword evidence="1" id="KW-0472">Membrane</keyword>
<sequence length="68" mass="7704">METVLTILGGMALVYVLYSLVAPFFKPMNASPRRVDVRDLGRNGEDGFVYDDFPSPCSNMNESPYPWR</sequence>
<protein>
    <submittedName>
        <fullName evidence="2">Uncharacterized protein</fullName>
    </submittedName>
</protein>
<name>A0A5C7T9H6_THASP</name>
<dbReference type="AlphaFoldDB" id="A0A5C7T9H6"/>
<keyword evidence="1" id="KW-0812">Transmembrane</keyword>
<keyword evidence="1" id="KW-1133">Transmembrane helix</keyword>
<gene>
    <name evidence="2" type="ORF">E6Q80_00695</name>
</gene>
<dbReference type="EMBL" id="SSFD01000012">
    <property type="protein sequence ID" value="TXH92290.1"/>
    <property type="molecule type" value="Genomic_DNA"/>
</dbReference>
<dbReference type="Proteomes" id="UP000321192">
    <property type="component" value="Unassembled WGS sequence"/>
</dbReference>
<evidence type="ECO:0000313" key="3">
    <source>
        <dbReference type="Proteomes" id="UP000321192"/>
    </source>
</evidence>
<organism evidence="2 3">
    <name type="scientific">Thauera aminoaromatica</name>
    <dbReference type="NCBI Taxonomy" id="164330"/>
    <lineage>
        <taxon>Bacteria</taxon>
        <taxon>Pseudomonadati</taxon>
        <taxon>Pseudomonadota</taxon>
        <taxon>Betaproteobacteria</taxon>
        <taxon>Rhodocyclales</taxon>
        <taxon>Zoogloeaceae</taxon>
        <taxon>Thauera</taxon>
    </lineage>
</organism>
<feature type="transmembrane region" description="Helical" evidence="1">
    <location>
        <begin position="6"/>
        <end position="25"/>
    </location>
</feature>
<comment type="caution">
    <text evidence="2">The sequence shown here is derived from an EMBL/GenBank/DDBJ whole genome shotgun (WGS) entry which is preliminary data.</text>
</comment>
<evidence type="ECO:0000256" key="1">
    <source>
        <dbReference type="SAM" id="Phobius"/>
    </source>
</evidence>